<evidence type="ECO:0000256" key="2">
    <source>
        <dbReference type="SAM" id="SignalP"/>
    </source>
</evidence>
<keyword evidence="4" id="KW-1185">Reference proteome</keyword>
<feature type="compositionally biased region" description="Low complexity" evidence="1">
    <location>
        <begin position="62"/>
        <end position="74"/>
    </location>
</feature>
<dbReference type="OrthoDB" id="4750212at2"/>
<dbReference type="Proteomes" id="UP000034071">
    <property type="component" value="Chromosome"/>
</dbReference>
<feature type="chain" id="PRO_5002510342" description="Periplasmic protein" evidence="2">
    <location>
        <begin position="22"/>
        <end position="172"/>
    </location>
</feature>
<dbReference type="KEGG" id="kge:TQ33_0758"/>
<reference evidence="3 4" key="1">
    <citation type="submission" date="2015-02" db="EMBL/GenBank/DDBJ databases">
        <title>Complete genome sequence of Kangiella geojedonensis strain YCS-5T.</title>
        <authorList>
            <person name="Kim K.M."/>
        </authorList>
    </citation>
    <scope>NUCLEOTIDE SEQUENCE [LARGE SCALE GENOMIC DNA]</scope>
    <source>
        <strain evidence="3 4">YCS-5</strain>
    </source>
</reference>
<gene>
    <name evidence="3" type="ORF">TQ33_0758</name>
</gene>
<dbReference type="HOGENOM" id="CLU_118094_0_0_6"/>
<evidence type="ECO:0008006" key="5">
    <source>
        <dbReference type="Google" id="ProtNLM"/>
    </source>
</evidence>
<evidence type="ECO:0000256" key="1">
    <source>
        <dbReference type="SAM" id="MobiDB-lite"/>
    </source>
</evidence>
<feature type="signal peptide" evidence="2">
    <location>
        <begin position="1"/>
        <end position="21"/>
    </location>
</feature>
<organism evidence="3 4">
    <name type="scientific">Kangiella geojedonensis</name>
    <dbReference type="NCBI Taxonomy" id="914150"/>
    <lineage>
        <taxon>Bacteria</taxon>
        <taxon>Pseudomonadati</taxon>
        <taxon>Pseudomonadota</taxon>
        <taxon>Gammaproteobacteria</taxon>
        <taxon>Kangiellales</taxon>
        <taxon>Kangiellaceae</taxon>
        <taxon>Kangiella</taxon>
    </lineage>
</organism>
<evidence type="ECO:0000313" key="3">
    <source>
        <dbReference type="EMBL" id="AKE51732.1"/>
    </source>
</evidence>
<dbReference type="STRING" id="914150.TQ33_0758"/>
<name>A0A0F6TPY5_9GAMM</name>
<dbReference type="RefSeq" id="WP_046560884.1">
    <property type="nucleotide sequence ID" value="NZ_CP010975.1"/>
</dbReference>
<accession>A0A0F6TPY5</accession>
<evidence type="ECO:0000313" key="4">
    <source>
        <dbReference type="Proteomes" id="UP000034071"/>
    </source>
</evidence>
<feature type="region of interest" description="Disordered" evidence="1">
    <location>
        <begin position="48"/>
        <end position="99"/>
    </location>
</feature>
<keyword evidence="2" id="KW-0732">Signal</keyword>
<protein>
    <recommendedName>
        <fullName evidence="5">Periplasmic protein</fullName>
    </recommendedName>
</protein>
<proteinExistence type="predicted"/>
<feature type="compositionally biased region" description="Basic and acidic residues" evidence="1">
    <location>
        <begin position="81"/>
        <end position="99"/>
    </location>
</feature>
<dbReference type="EMBL" id="CP010975">
    <property type="protein sequence ID" value="AKE51732.1"/>
    <property type="molecule type" value="Genomic_DNA"/>
</dbReference>
<dbReference type="AlphaFoldDB" id="A0A0F6TPY5"/>
<sequence>MIIKRIMLLSSLFVISTSLHAASTAEDCAAITDNNKRLECYDKFLKKQSEQRNQETPKPSQANAPEPAPAVTEAPEPELTVEEKFGSEGLKDPSKKPKSVDEISSRAIGIYKMWEKGIPVTLENGQVWEITDHRSTYHKVTNPMITIEKALFGSYLLGVEGLNKRFRVKRVQ</sequence>